<sequence>MLGISYIIYGLGTHIFLNNCFPEQYNSLLINTSFYLILTYSYFELNFKRFCNNKYILYFSTKIYNIINKNNTNEIDFVKDSVVIESCNKTNLCEKKSVNYDYDYDFIIFSDYDNISESSDKINKVIYYKDNESNSDLDYKYKICKFSFISITIQFIYKNEERLHTIKLSNDYENYYIVGNKINRTFISYLMKHNFNINLEEANYKYKITFIDNNVNIKNITENEEIIFNENDYEIAEFSI</sequence>
<name>A0A6C0D7S5_9ZZZZ</name>
<proteinExistence type="predicted"/>
<accession>A0A6C0D7S5</accession>
<organism evidence="1">
    <name type="scientific">viral metagenome</name>
    <dbReference type="NCBI Taxonomy" id="1070528"/>
    <lineage>
        <taxon>unclassified sequences</taxon>
        <taxon>metagenomes</taxon>
        <taxon>organismal metagenomes</taxon>
    </lineage>
</organism>
<reference evidence="1" key="1">
    <citation type="journal article" date="2020" name="Nature">
        <title>Giant virus diversity and host interactions through global metagenomics.</title>
        <authorList>
            <person name="Schulz F."/>
            <person name="Roux S."/>
            <person name="Paez-Espino D."/>
            <person name="Jungbluth S."/>
            <person name="Walsh D.A."/>
            <person name="Denef V.J."/>
            <person name="McMahon K.D."/>
            <person name="Konstantinidis K.T."/>
            <person name="Eloe-Fadrosh E.A."/>
            <person name="Kyrpides N.C."/>
            <person name="Woyke T."/>
        </authorList>
    </citation>
    <scope>NUCLEOTIDE SEQUENCE</scope>
    <source>
        <strain evidence="1">GVMAG-M-3300023174-130</strain>
    </source>
</reference>
<evidence type="ECO:0000313" key="1">
    <source>
        <dbReference type="EMBL" id="QHT12567.1"/>
    </source>
</evidence>
<dbReference type="AlphaFoldDB" id="A0A6C0D7S5"/>
<dbReference type="EMBL" id="MN739548">
    <property type="protein sequence ID" value="QHT12567.1"/>
    <property type="molecule type" value="Genomic_DNA"/>
</dbReference>
<protein>
    <submittedName>
        <fullName evidence="1">Uncharacterized protein</fullName>
    </submittedName>
</protein>